<evidence type="ECO:0000313" key="3">
    <source>
        <dbReference type="Proteomes" id="UP000274350"/>
    </source>
</evidence>
<dbReference type="InterPro" id="IPR036890">
    <property type="entry name" value="HATPase_C_sf"/>
</dbReference>
<gene>
    <name evidence="2" type="ORF">EJG51_002395</name>
</gene>
<evidence type="ECO:0000313" key="2">
    <source>
        <dbReference type="EMBL" id="QJQ04889.1"/>
    </source>
</evidence>
<dbReference type="AlphaFoldDB" id="A0A6M4A4C6"/>
<proteinExistence type="predicted"/>
<accession>A0A6M4A4C6</accession>
<keyword evidence="3" id="KW-1185">Reference proteome</keyword>
<dbReference type="KEGG" id="upi:EJG51_002395"/>
<dbReference type="Pfam" id="PF13581">
    <property type="entry name" value="HATPase_c_2"/>
    <property type="match status" value="1"/>
</dbReference>
<sequence length="213" mass="22894">MIRLAQAGRLQHLPPQVFLQSLRHQLQEFSQSENLADDQTALMIELCQTPGTSANVTPAVEQRLLILPWQLAALSELRHAISAIAQDCPGQIVAALILASFEAATNAIRHTPSLKEAALSCRLARTTESVSVELLYPVSVAFTPPAELCVDFSGESEGGFGLFIIQNSVDQAIYSNPMPGIGSVLLIKHLPKRPAPSVYADADAKYAAAEPIN</sequence>
<feature type="domain" description="Histidine kinase/HSP90-like ATPase" evidence="1">
    <location>
        <begin position="69"/>
        <end position="176"/>
    </location>
</feature>
<keyword evidence="2" id="KW-0067">ATP-binding</keyword>
<reference evidence="2 3" key="1">
    <citation type="journal article" date="2019" name="Int. J. Syst. Evol. Microbiol.">
        <title>Undibacterium piscinae sp. nov., isolated from Korean shiner intestine.</title>
        <authorList>
            <person name="Lee S.Y."/>
            <person name="Kang W."/>
            <person name="Kim P.S."/>
            <person name="Kim H.S."/>
            <person name="Sung H."/>
            <person name="Shin N.R."/>
            <person name="Whon T.W."/>
            <person name="Yun J.H."/>
            <person name="Lee J.Y."/>
            <person name="Lee J.Y."/>
            <person name="Jung M.J."/>
            <person name="Jeong Y.S."/>
            <person name="Tak E.J."/>
            <person name="Han J.E."/>
            <person name="Hyun D.W."/>
            <person name="Kang M.S."/>
            <person name="Lee K.E."/>
            <person name="Lee B.H."/>
            <person name="Bae J.W."/>
        </authorList>
    </citation>
    <scope>NUCLEOTIDE SEQUENCE [LARGE SCALE GENOMIC DNA]</scope>
    <source>
        <strain evidence="2 3">S11R28</strain>
    </source>
</reference>
<protein>
    <submittedName>
        <fullName evidence="2">ATP-binding protein</fullName>
    </submittedName>
</protein>
<name>A0A6M4A4C6_9BURK</name>
<dbReference type="CDD" id="cd16936">
    <property type="entry name" value="HATPase_RsbW-like"/>
    <property type="match status" value="1"/>
</dbReference>
<dbReference type="InterPro" id="IPR003594">
    <property type="entry name" value="HATPase_dom"/>
</dbReference>
<keyword evidence="2" id="KW-0547">Nucleotide-binding</keyword>
<evidence type="ECO:0000259" key="1">
    <source>
        <dbReference type="Pfam" id="PF13581"/>
    </source>
</evidence>
<dbReference type="GO" id="GO:0005524">
    <property type="term" value="F:ATP binding"/>
    <property type="evidence" value="ECO:0007669"/>
    <property type="project" value="UniProtKB-KW"/>
</dbReference>
<dbReference type="Proteomes" id="UP000274350">
    <property type="component" value="Chromosome"/>
</dbReference>
<dbReference type="Gene3D" id="3.30.565.10">
    <property type="entry name" value="Histidine kinase-like ATPase, C-terminal domain"/>
    <property type="match status" value="1"/>
</dbReference>
<dbReference type="EMBL" id="CP051152">
    <property type="protein sequence ID" value="QJQ04889.1"/>
    <property type="molecule type" value="Genomic_DNA"/>
</dbReference>
<organism evidence="2 3">
    <name type="scientific">Undibacterium piscinae</name>
    <dbReference type="NCBI Taxonomy" id="2495591"/>
    <lineage>
        <taxon>Bacteria</taxon>
        <taxon>Pseudomonadati</taxon>
        <taxon>Pseudomonadota</taxon>
        <taxon>Betaproteobacteria</taxon>
        <taxon>Burkholderiales</taxon>
        <taxon>Oxalobacteraceae</taxon>
        <taxon>Undibacterium</taxon>
    </lineage>
</organism>